<evidence type="ECO:0000313" key="3">
    <source>
        <dbReference type="Proteomes" id="UP000626109"/>
    </source>
</evidence>
<organism evidence="2 3">
    <name type="scientific">Polarella glacialis</name>
    <name type="common">Dinoflagellate</name>
    <dbReference type="NCBI Taxonomy" id="89957"/>
    <lineage>
        <taxon>Eukaryota</taxon>
        <taxon>Sar</taxon>
        <taxon>Alveolata</taxon>
        <taxon>Dinophyceae</taxon>
        <taxon>Suessiales</taxon>
        <taxon>Suessiaceae</taxon>
        <taxon>Polarella</taxon>
    </lineage>
</organism>
<name>A0A813KAX7_POLGL</name>
<dbReference type="EMBL" id="CAJNNW010028035">
    <property type="protein sequence ID" value="CAE8694359.1"/>
    <property type="molecule type" value="Genomic_DNA"/>
</dbReference>
<protein>
    <submittedName>
        <fullName evidence="2">Uncharacterized protein</fullName>
    </submittedName>
</protein>
<accession>A0A813KAX7</accession>
<gene>
    <name evidence="2" type="ORF">PGLA2088_LOCUS28820</name>
</gene>
<reference evidence="2" key="1">
    <citation type="submission" date="2021-02" db="EMBL/GenBank/DDBJ databases">
        <authorList>
            <person name="Dougan E. K."/>
            <person name="Rhodes N."/>
            <person name="Thang M."/>
            <person name="Chan C."/>
        </authorList>
    </citation>
    <scope>NUCLEOTIDE SEQUENCE</scope>
</reference>
<evidence type="ECO:0000313" key="2">
    <source>
        <dbReference type="EMBL" id="CAE8694359.1"/>
    </source>
</evidence>
<dbReference type="AlphaFoldDB" id="A0A813KAX7"/>
<feature type="transmembrane region" description="Helical" evidence="1">
    <location>
        <begin position="6"/>
        <end position="32"/>
    </location>
</feature>
<evidence type="ECO:0000256" key="1">
    <source>
        <dbReference type="SAM" id="Phobius"/>
    </source>
</evidence>
<proteinExistence type="predicted"/>
<keyword evidence="1" id="KW-0472">Membrane</keyword>
<comment type="caution">
    <text evidence="2">The sequence shown here is derived from an EMBL/GenBank/DDBJ whole genome shotgun (WGS) entry which is preliminary data.</text>
</comment>
<keyword evidence="1" id="KW-1133">Transmembrane helix</keyword>
<dbReference type="Proteomes" id="UP000626109">
    <property type="component" value="Unassembled WGS sequence"/>
</dbReference>
<keyword evidence="1" id="KW-0812">Transmembrane</keyword>
<sequence length="157" mass="17399">MWTAYLSAFCLLLCVGFVVAWVVALCSAFRVLHGQSGLHRLPFSLPRALYFCIRPVMQRVGEHAPKDRRRRMLLSLLLLICCCCCCCGHCCGSCCCCCCRLSVVGCRLSVVVFAVVVACAVSKKCTLPAQTLDFLKKHSIAQSLDKFITRLLLSDRT</sequence>